<evidence type="ECO:0000256" key="10">
    <source>
        <dbReference type="ARBA" id="ARBA00023228"/>
    </source>
</evidence>
<evidence type="ECO:0000256" key="12">
    <source>
        <dbReference type="RuleBase" id="RU003753"/>
    </source>
</evidence>
<dbReference type="Proteomes" id="UP001230051">
    <property type="component" value="Unassembled WGS sequence"/>
</dbReference>
<evidence type="ECO:0000256" key="3">
    <source>
        <dbReference type="ARBA" id="ARBA00004550"/>
    </source>
</evidence>
<dbReference type="EMBL" id="JAGXEW010000036">
    <property type="protein sequence ID" value="KAK1154452.1"/>
    <property type="molecule type" value="Genomic_DNA"/>
</dbReference>
<reference evidence="13" key="1">
    <citation type="submission" date="2022-02" db="EMBL/GenBank/DDBJ databases">
        <title>Atlantic sturgeon de novo genome assembly.</title>
        <authorList>
            <person name="Stock M."/>
            <person name="Klopp C."/>
            <person name="Guiguen Y."/>
            <person name="Cabau C."/>
            <person name="Parinello H."/>
            <person name="Santidrian Yebra-Pimentel E."/>
            <person name="Kuhl H."/>
            <person name="Dirks R.P."/>
            <person name="Guessner J."/>
            <person name="Wuertz S."/>
            <person name="Du K."/>
            <person name="Schartl M."/>
        </authorList>
    </citation>
    <scope>NUCLEOTIDE SEQUENCE</scope>
    <source>
        <strain evidence="13">STURGEONOMICS-FGT-2020</strain>
        <tissue evidence="13">Whole blood</tissue>
    </source>
</reference>
<dbReference type="SUPFAM" id="SSF50353">
    <property type="entry name" value="Cytokine"/>
    <property type="match status" value="1"/>
</dbReference>
<dbReference type="Gene3D" id="2.80.10.50">
    <property type="match status" value="1"/>
</dbReference>
<keyword evidence="14" id="KW-1185">Reference proteome</keyword>
<evidence type="ECO:0000256" key="2">
    <source>
        <dbReference type="ARBA" id="ARBA00004514"/>
    </source>
</evidence>
<gene>
    <name evidence="13" type="primary">il1b</name>
    <name evidence="13" type="ORF">AOXY_G28807</name>
</gene>
<dbReference type="InterPro" id="IPR000975">
    <property type="entry name" value="IL-1_fam"/>
</dbReference>
<keyword evidence="6" id="KW-0202">Cytokine</keyword>
<proteinExistence type="inferred from homology"/>
<comment type="subcellular location">
    <subcellularLocation>
        <location evidence="2">Cytoplasm</location>
        <location evidence="2">Cytosol</location>
    </subcellularLocation>
    <subcellularLocation>
        <location evidence="1">Lysosome</location>
    </subcellularLocation>
    <subcellularLocation>
        <location evidence="3">Secreted</location>
        <location evidence="3">Extracellular exosome</location>
    </subcellularLocation>
</comment>
<dbReference type="AlphaFoldDB" id="A0AAD8CMP2"/>
<dbReference type="GO" id="GO:0042119">
    <property type="term" value="P:neutrophil activation"/>
    <property type="evidence" value="ECO:0007669"/>
    <property type="project" value="TreeGrafter"/>
</dbReference>
<dbReference type="GO" id="GO:0010628">
    <property type="term" value="P:positive regulation of gene expression"/>
    <property type="evidence" value="ECO:0007669"/>
    <property type="project" value="TreeGrafter"/>
</dbReference>
<comment type="caution">
    <text evidence="13">The sequence shown here is derived from an EMBL/GenBank/DDBJ whole genome shotgun (WGS) entry which is preliminary data.</text>
</comment>
<accession>A0AAD8CMP2</accession>
<evidence type="ECO:0000256" key="6">
    <source>
        <dbReference type="ARBA" id="ARBA00022514"/>
    </source>
</evidence>
<evidence type="ECO:0000313" key="13">
    <source>
        <dbReference type="EMBL" id="KAK1154452.1"/>
    </source>
</evidence>
<evidence type="ECO:0000313" key="14">
    <source>
        <dbReference type="Proteomes" id="UP001230051"/>
    </source>
</evidence>
<keyword evidence="7 12" id="KW-0964">Secreted</keyword>
<dbReference type="SMART" id="SM00125">
    <property type="entry name" value="IL1"/>
    <property type="match status" value="1"/>
</dbReference>
<dbReference type="GO" id="GO:0001660">
    <property type="term" value="P:fever generation"/>
    <property type="evidence" value="ECO:0007669"/>
    <property type="project" value="UniProtKB-KW"/>
</dbReference>
<dbReference type="InterPro" id="IPR008996">
    <property type="entry name" value="IL1/FGF"/>
</dbReference>
<evidence type="ECO:0000256" key="4">
    <source>
        <dbReference type="ARBA" id="ARBA00010448"/>
    </source>
</evidence>
<evidence type="ECO:0000256" key="5">
    <source>
        <dbReference type="ARBA" id="ARBA00022490"/>
    </source>
</evidence>
<dbReference type="PRINTS" id="PR01357">
    <property type="entry name" value="INTRLEUKN1AB"/>
</dbReference>
<comment type="similarity">
    <text evidence="4 12">Belongs to the IL-1 family.</text>
</comment>
<dbReference type="GO" id="GO:0071222">
    <property type="term" value="P:cellular response to lipopolysaccharide"/>
    <property type="evidence" value="ECO:0007669"/>
    <property type="project" value="TreeGrafter"/>
</dbReference>
<dbReference type="PANTHER" id="PTHR10078">
    <property type="entry name" value="INTERLEUKIN-1 FAMILY MEMBER"/>
    <property type="match status" value="1"/>
</dbReference>
<dbReference type="GO" id="GO:0005615">
    <property type="term" value="C:extracellular space"/>
    <property type="evidence" value="ECO:0007669"/>
    <property type="project" value="UniProtKB-KW"/>
</dbReference>
<keyword evidence="11" id="KW-0497">Mitogen</keyword>
<keyword evidence="5" id="KW-0963">Cytoplasm</keyword>
<evidence type="ECO:0000256" key="8">
    <source>
        <dbReference type="ARBA" id="ARBA00022620"/>
    </source>
</evidence>
<sequence length="169" mass="18662">MLRREGDGQPMSINDDQDKHWVAVKQNEQGAELIAMSLQGPNISQQVTLLLSCYKQTSDHGSGLPVVLGIKGTNYFVSCSGPSDSPVLKLETVVNPEESLKTISTSSDMTRFLFYKREDQIGTSAFESFRFPGWFISNDGTTTRVKVAMCNGRQAIGRVTDFHIHASTQ</sequence>
<dbReference type="GO" id="GO:0005149">
    <property type="term" value="F:interleukin-1 receptor binding"/>
    <property type="evidence" value="ECO:0007669"/>
    <property type="project" value="UniProtKB-UniRule"/>
</dbReference>
<dbReference type="GO" id="GO:0005764">
    <property type="term" value="C:lysosome"/>
    <property type="evidence" value="ECO:0007669"/>
    <property type="project" value="UniProtKB-SubCell"/>
</dbReference>
<evidence type="ECO:0000256" key="7">
    <source>
        <dbReference type="ARBA" id="ARBA00022525"/>
    </source>
</evidence>
<dbReference type="GO" id="GO:0005829">
    <property type="term" value="C:cytosol"/>
    <property type="evidence" value="ECO:0007669"/>
    <property type="project" value="UniProtKB-SubCell"/>
</dbReference>
<dbReference type="PANTHER" id="PTHR10078:SF30">
    <property type="entry name" value="INTERLEUKIN-1 BETA"/>
    <property type="match status" value="1"/>
</dbReference>
<dbReference type="GO" id="GO:0019221">
    <property type="term" value="P:cytokine-mediated signaling pathway"/>
    <property type="evidence" value="ECO:0007669"/>
    <property type="project" value="TreeGrafter"/>
</dbReference>
<dbReference type="PRINTS" id="PR00264">
    <property type="entry name" value="INTERLEUKIN1"/>
</dbReference>
<dbReference type="GO" id="GO:0006955">
    <property type="term" value="P:immune response"/>
    <property type="evidence" value="ECO:0007669"/>
    <property type="project" value="InterPro"/>
</dbReference>
<dbReference type="GO" id="GO:0051781">
    <property type="term" value="P:positive regulation of cell division"/>
    <property type="evidence" value="ECO:0007669"/>
    <property type="project" value="UniProtKB-KW"/>
</dbReference>
<dbReference type="GO" id="GO:0005125">
    <property type="term" value="F:cytokine activity"/>
    <property type="evidence" value="ECO:0007669"/>
    <property type="project" value="UniProtKB-UniRule"/>
</dbReference>
<dbReference type="GO" id="GO:1901222">
    <property type="term" value="P:regulation of non-canonical NF-kappaB signal transduction"/>
    <property type="evidence" value="ECO:0007669"/>
    <property type="project" value="TreeGrafter"/>
</dbReference>
<protein>
    <recommendedName>
        <fullName evidence="12">Interleukin-1</fullName>
    </recommendedName>
</protein>
<evidence type="ECO:0000256" key="11">
    <source>
        <dbReference type="ARBA" id="ARBA00023246"/>
    </source>
</evidence>
<keyword evidence="9" id="KW-0395">Inflammatory response</keyword>
<name>A0AAD8CMP2_ACIOX</name>
<organism evidence="13 14">
    <name type="scientific">Acipenser oxyrinchus oxyrinchus</name>
    <dbReference type="NCBI Taxonomy" id="40147"/>
    <lineage>
        <taxon>Eukaryota</taxon>
        <taxon>Metazoa</taxon>
        <taxon>Chordata</taxon>
        <taxon>Craniata</taxon>
        <taxon>Vertebrata</taxon>
        <taxon>Euteleostomi</taxon>
        <taxon>Actinopterygii</taxon>
        <taxon>Chondrostei</taxon>
        <taxon>Acipenseriformes</taxon>
        <taxon>Acipenseridae</taxon>
        <taxon>Acipenser</taxon>
    </lineage>
</organism>
<keyword evidence="8" id="KW-0666">Pyrogen</keyword>
<keyword evidence="10" id="KW-0458">Lysosome</keyword>
<dbReference type="Pfam" id="PF00340">
    <property type="entry name" value="IL1"/>
    <property type="match status" value="1"/>
</dbReference>
<dbReference type="GO" id="GO:0048246">
    <property type="term" value="P:macrophage chemotaxis"/>
    <property type="evidence" value="ECO:0007669"/>
    <property type="project" value="TreeGrafter"/>
</dbReference>
<evidence type="ECO:0000256" key="1">
    <source>
        <dbReference type="ARBA" id="ARBA00004371"/>
    </source>
</evidence>
<evidence type="ECO:0000256" key="9">
    <source>
        <dbReference type="ARBA" id="ARBA00023198"/>
    </source>
</evidence>